<dbReference type="Pfam" id="PF14301">
    <property type="entry name" value="DUF4376"/>
    <property type="match status" value="1"/>
</dbReference>
<evidence type="ECO:0000313" key="3">
    <source>
        <dbReference type="Proteomes" id="UP000278733"/>
    </source>
</evidence>
<evidence type="ECO:0000313" key="2">
    <source>
        <dbReference type="EMBL" id="VEH65425.1"/>
    </source>
</evidence>
<reference evidence="2 3" key="1">
    <citation type="submission" date="2018-12" db="EMBL/GenBank/DDBJ databases">
        <authorList>
            <consortium name="Pathogen Informatics"/>
        </authorList>
    </citation>
    <scope>NUCLEOTIDE SEQUENCE [LARGE SCALE GENOMIC DNA]</scope>
    <source>
        <strain evidence="2 3">NCTC8284</strain>
    </source>
</reference>
<sequence length="63" mass="7261">MDNSFVQLTKAILDELSLQLFLDEQADFTNAERHKALMEQAESPLDYDFSDGWTETFAEVTDE</sequence>
<dbReference type="AlphaFoldDB" id="A0A3S4XRV5"/>
<dbReference type="KEGG" id="rpne:NCTC8284_00570"/>
<feature type="domain" description="DUF4376" evidence="1">
    <location>
        <begin position="1"/>
        <end position="50"/>
    </location>
</feature>
<evidence type="ECO:0000259" key="1">
    <source>
        <dbReference type="Pfam" id="PF14301"/>
    </source>
</evidence>
<dbReference type="EMBL" id="LR134405">
    <property type="protein sequence ID" value="VEH65425.1"/>
    <property type="molecule type" value="Genomic_DNA"/>
</dbReference>
<proteinExistence type="predicted"/>
<organism evidence="2 3">
    <name type="scientific">Rodentibacter pneumotropicus</name>
    <dbReference type="NCBI Taxonomy" id="758"/>
    <lineage>
        <taxon>Bacteria</taxon>
        <taxon>Pseudomonadati</taxon>
        <taxon>Pseudomonadota</taxon>
        <taxon>Gammaproteobacteria</taxon>
        <taxon>Pasteurellales</taxon>
        <taxon>Pasteurellaceae</taxon>
        <taxon>Rodentibacter</taxon>
    </lineage>
</organism>
<dbReference type="Proteomes" id="UP000278733">
    <property type="component" value="Chromosome"/>
</dbReference>
<dbReference type="InterPro" id="IPR025484">
    <property type="entry name" value="DUF4376"/>
</dbReference>
<accession>A0A3S4XRV5</accession>
<name>A0A3S4XRV5_9PAST</name>
<protein>
    <recommendedName>
        <fullName evidence="1">DUF4376 domain-containing protein</fullName>
    </recommendedName>
</protein>
<gene>
    <name evidence="2" type="ORF">NCTC8284_00570</name>
</gene>